<proteinExistence type="predicted"/>
<accession>A0A0D2CX03</accession>
<dbReference type="OrthoDB" id="72269at2759"/>
<keyword evidence="1" id="KW-0472">Membrane</keyword>
<dbReference type="STRING" id="348802.A0A0D2CX03"/>
<dbReference type="RefSeq" id="XP_013315291.1">
    <property type="nucleotide sequence ID" value="XM_013459837.1"/>
</dbReference>
<dbReference type="AlphaFoldDB" id="A0A0D2CX03"/>
<name>A0A0D2CX03_9EURO</name>
<keyword evidence="1" id="KW-1133">Transmembrane helix</keyword>
<feature type="transmembrane region" description="Helical" evidence="1">
    <location>
        <begin position="121"/>
        <end position="140"/>
    </location>
</feature>
<feature type="transmembrane region" description="Helical" evidence="1">
    <location>
        <begin position="177"/>
        <end position="195"/>
    </location>
</feature>
<feature type="chain" id="PRO_5002255465" evidence="2">
    <location>
        <begin position="22"/>
        <end position="395"/>
    </location>
</feature>
<dbReference type="Proteomes" id="UP000054342">
    <property type="component" value="Unassembled WGS sequence"/>
</dbReference>
<keyword evidence="1" id="KW-0812">Transmembrane</keyword>
<evidence type="ECO:0000313" key="4">
    <source>
        <dbReference type="Proteomes" id="UP000054342"/>
    </source>
</evidence>
<feature type="transmembrane region" description="Helical" evidence="1">
    <location>
        <begin position="207"/>
        <end position="229"/>
    </location>
</feature>
<protein>
    <submittedName>
        <fullName evidence="3">Uncharacterized protein</fullName>
    </submittedName>
</protein>
<evidence type="ECO:0000256" key="1">
    <source>
        <dbReference type="SAM" id="Phobius"/>
    </source>
</evidence>
<feature type="transmembrane region" description="Helical" evidence="1">
    <location>
        <begin position="250"/>
        <end position="269"/>
    </location>
</feature>
<feature type="transmembrane region" description="Helical" evidence="1">
    <location>
        <begin position="89"/>
        <end position="109"/>
    </location>
</feature>
<reference evidence="3 4" key="1">
    <citation type="submission" date="2015-01" db="EMBL/GenBank/DDBJ databases">
        <title>The Genome Sequence of Exophiala xenobiotica CBS118157.</title>
        <authorList>
            <consortium name="The Broad Institute Genomics Platform"/>
            <person name="Cuomo C."/>
            <person name="de Hoog S."/>
            <person name="Gorbushina A."/>
            <person name="Stielow B."/>
            <person name="Teixiera M."/>
            <person name="Abouelleil A."/>
            <person name="Chapman S.B."/>
            <person name="Priest M."/>
            <person name="Young S.K."/>
            <person name="Wortman J."/>
            <person name="Nusbaum C."/>
            <person name="Birren B."/>
        </authorList>
    </citation>
    <scope>NUCLEOTIDE SEQUENCE [LARGE SCALE GENOMIC DNA]</scope>
    <source>
        <strain evidence="3 4">CBS 118157</strain>
    </source>
</reference>
<keyword evidence="4" id="KW-1185">Reference proteome</keyword>
<evidence type="ECO:0000313" key="3">
    <source>
        <dbReference type="EMBL" id="KIW54707.1"/>
    </source>
</evidence>
<dbReference type="HOGENOM" id="CLU_038717_0_0_1"/>
<feature type="signal peptide" evidence="2">
    <location>
        <begin position="1"/>
        <end position="21"/>
    </location>
</feature>
<feature type="transmembrane region" description="Helical" evidence="1">
    <location>
        <begin position="320"/>
        <end position="337"/>
    </location>
</feature>
<sequence length="395" mass="42708">MALLTFARVIIPGFILLGVQCLHIFGEANGTFPQIISFRDKRQLPTPTSSGTNTSTFPESFTGFDPPDGLLSTLVVFFWPLVDGSSPDASLISFLFAGQAVALLTAIALEASRTANHSRIVSFTTVYGILFQSIGAGVIAPSYLTIYLFTSPLVTSTAALTPLALSINEGILAAHPFGVLIGYIVPTILMALPAPEIISQNSKVTAIVVWQFFPVWTSICTFMGKVAFASTKPYASQSDALRRQIACLRTVYKLALAISVPAHIATWTLSFSTVLFPGLFEAHTVEAFHPSNVIIPPNPFGAIKAESVAQGAHWFLQYDYLITSLVYLIWAMVSRYGQNVKCVRSETRRFGIGSILDVTARCVVLGPMATALTLLWDRDEIGFASVDTKAIKKTA</sequence>
<feature type="transmembrane region" description="Helical" evidence="1">
    <location>
        <begin position="146"/>
        <end position="165"/>
    </location>
</feature>
<organism evidence="3 4">
    <name type="scientific">Exophiala xenobiotica</name>
    <dbReference type="NCBI Taxonomy" id="348802"/>
    <lineage>
        <taxon>Eukaryota</taxon>
        <taxon>Fungi</taxon>
        <taxon>Dikarya</taxon>
        <taxon>Ascomycota</taxon>
        <taxon>Pezizomycotina</taxon>
        <taxon>Eurotiomycetes</taxon>
        <taxon>Chaetothyriomycetidae</taxon>
        <taxon>Chaetothyriales</taxon>
        <taxon>Herpotrichiellaceae</taxon>
        <taxon>Exophiala</taxon>
    </lineage>
</organism>
<feature type="transmembrane region" description="Helical" evidence="1">
    <location>
        <begin position="358"/>
        <end position="376"/>
    </location>
</feature>
<dbReference type="EMBL" id="KN847320">
    <property type="protein sequence ID" value="KIW54707.1"/>
    <property type="molecule type" value="Genomic_DNA"/>
</dbReference>
<gene>
    <name evidence="3" type="ORF">PV05_07051</name>
</gene>
<dbReference type="GeneID" id="25328959"/>
<keyword evidence="2" id="KW-0732">Signal</keyword>
<evidence type="ECO:0000256" key="2">
    <source>
        <dbReference type="SAM" id="SignalP"/>
    </source>
</evidence>